<dbReference type="InterPro" id="IPR000944">
    <property type="entry name" value="Tscrpt_reg_Rrf2"/>
</dbReference>
<name>A0A2A4YST8_9PROT</name>
<dbReference type="Gene3D" id="1.10.10.10">
    <property type="entry name" value="Winged helix-like DNA-binding domain superfamily/Winged helix DNA-binding domain"/>
    <property type="match status" value="1"/>
</dbReference>
<dbReference type="GO" id="GO:0003700">
    <property type="term" value="F:DNA-binding transcription factor activity"/>
    <property type="evidence" value="ECO:0007669"/>
    <property type="project" value="TreeGrafter"/>
</dbReference>
<protein>
    <submittedName>
        <fullName evidence="1">Transcriptional regulator</fullName>
    </submittedName>
</protein>
<accession>A0A2A4YST8</accession>
<proteinExistence type="predicted"/>
<dbReference type="Pfam" id="PF02082">
    <property type="entry name" value="Rrf2"/>
    <property type="match status" value="1"/>
</dbReference>
<dbReference type="SUPFAM" id="SSF46785">
    <property type="entry name" value="Winged helix' DNA-binding domain"/>
    <property type="match status" value="1"/>
</dbReference>
<dbReference type="EMBL" id="NVUS01000026">
    <property type="protein sequence ID" value="PCI97876.1"/>
    <property type="molecule type" value="Genomic_DNA"/>
</dbReference>
<gene>
    <name evidence="1" type="ORF">COB13_14945</name>
</gene>
<dbReference type="PANTHER" id="PTHR33221:SF15">
    <property type="entry name" value="HTH-TYPE TRANSCRIPTIONAL REGULATOR YWGB-RELATED"/>
    <property type="match status" value="1"/>
</dbReference>
<evidence type="ECO:0000313" key="1">
    <source>
        <dbReference type="EMBL" id="PCI97876.1"/>
    </source>
</evidence>
<reference key="1">
    <citation type="submission" date="2017-08" db="EMBL/GenBank/DDBJ databases">
        <title>A dynamic microbial community with high functional redundancy inhabits the cold, oxic subseafloor aquifer.</title>
        <authorList>
            <person name="Tully B.J."/>
            <person name="Wheat C.G."/>
            <person name="Glazer B.T."/>
            <person name="Huber J.A."/>
        </authorList>
    </citation>
    <scope>NUCLEOTIDE SEQUENCE [LARGE SCALE GENOMIC DNA]</scope>
</reference>
<dbReference type="PANTHER" id="PTHR33221">
    <property type="entry name" value="WINGED HELIX-TURN-HELIX TRANSCRIPTIONAL REGULATOR, RRF2 FAMILY"/>
    <property type="match status" value="1"/>
</dbReference>
<dbReference type="InterPro" id="IPR036390">
    <property type="entry name" value="WH_DNA-bd_sf"/>
</dbReference>
<dbReference type="GO" id="GO:0005829">
    <property type="term" value="C:cytosol"/>
    <property type="evidence" value="ECO:0007669"/>
    <property type="project" value="TreeGrafter"/>
</dbReference>
<reference evidence="1" key="2">
    <citation type="journal article" date="2018" name="ISME J.">
        <title>A dynamic microbial community with high functional redundancy inhabits the cold, oxic subseafloor aquifer.</title>
        <authorList>
            <person name="Tully B.J."/>
            <person name="Wheat C.G."/>
            <person name="Glazer B.T."/>
            <person name="Huber J.A."/>
        </authorList>
    </citation>
    <scope>NUCLEOTIDE SEQUENCE</scope>
    <source>
        <strain evidence="1">NORP83</strain>
    </source>
</reference>
<comment type="caution">
    <text evidence="1">The sequence shown here is derived from an EMBL/GenBank/DDBJ whole genome shotgun (WGS) entry which is preliminary data.</text>
</comment>
<organism evidence="1">
    <name type="scientific">OCS116 cluster bacterium</name>
    <dbReference type="NCBI Taxonomy" id="2030921"/>
    <lineage>
        <taxon>Bacteria</taxon>
        <taxon>Pseudomonadati</taxon>
        <taxon>Pseudomonadota</taxon>
        <taxon>Alphaproteobacteria</taxon>
        <taxon>OCS116 cluster</taxon>
    </lineage>
</organism>
<dbReference type="PROSITE" id="PS51197">
    <property type="entry name" value="HTH_RRF2_2"/>
    <property type="match status" value="1"/>
</dbReference>
<dbReference type="InterPro" id="IPR036388">
    <property type="entry name" value="WH-like_DNA-bd_sf"/>
</dbReference>
<dbReference type="AlphaFoldDB" id="A0A2A4YST8"/>
<sequence length="144" mass="15876">MRRDNRLPRVLHALLHIEQTIHPITSEMMGQMLGMDASQVRRTMAGLRKVGIVGSTKGHGGGWHLNKPLNEISLHEVYEALGSPTLFALGQADDEPNCKLERAANNATQNALRAAQKSFDEQLLNVSVADLIGFQITKIKLDNL</sequence>